<protein>
    <submittedName>
        <fullName evidence="3">Cyclin-dependent kinase inhibitor 1C</fullName>
    </submittedName>
</protein>
<dbReference type="RefSeq" id="XP_045551407.1">
    <property type="nucleotide sequence ID" value="XM_045695451.1"/>
</dbReference>
<gene>
    <name evidence="3" type="primary">LOC106570961</name>
</gene>
<feature type="compositionally biased region" description="Polar residues" evidence="1">
    <location>
        <begin position="88"/>
        <end position="98"/>
    </location>
</feature>
<dbReference type="GO" id="GO:0004860">
    <property type="term" value="F:protein kinase inhibitor activity"/>
    <property type="evidence" value="ECO:0007669"/>
    <property type="project" value="UniProtKB-KW"/>
</dbReference>
<dbReference type="GeneID" id="106570961"/>
<evidence type="ECO:0000313" key="2">
    <source>
        <dbReference type="Proteomes" id="UP001652741"/>
    </source>
</evidence>
<dbReference type="Proteomes" id="UP001652741">
    <property type="component" value="Chromosome ssa15"/>
</dbReference>
<organism evidence="2 3">
    <name type="scientific">Salmo salar</name>
    <name type="common">Atlantic salmon</name>
    <dbReference type="NCBI Taxonomy" id="8030"/>
    <lineage>
        <taxon>Eukaryota</taxon>
        <taxon>Metazoa</taxon>
        <taxon>Chordata</taxon>
        <taxon>Craniata</taxon>
        <taxon>Vertebrata</taxon>
        <taxon>Euteleostomi</taxon>
        <taxon>Actinopterygii</taxon>
        <taxon>Neopterygii</taxon>
        <taxon>Teleostei</taxon>
        <taxon>Protacanthopterygii</taxon>
        <taxon>Salmoniformes</taxon>
        <taxon>Salmonidae</taxon>
        <taxon>Salmoninae</taxon>
        <taxon>Salmo</taxon>
    </lineage>
</organism>
<feature type="compositionally biased region" description="Pro residues" evidence="1">
    <location>
        <begin position="263"/>
        <end position="289"/>
    </location>
</feature>
<feature type="compositionally biased region" description="Polar residues" evidence="1">
    <location>
        <begin position="109"/>
        <end position="123"/>
    </location>
</feature>
<evidence type="ECO:0000256" key="1">
    <source>
        <dbReference type="SAM" id="MobiDB-lite"/>
    </source>
</evidence>
<accession>A0ABM3CXX6</accession>
<reference evidence="3" key="1">
    <citation type="submission" date="2025-08" db="UniProtKB">
        <authorList>
            <consortium name="RefSeq"/>
        </authorList>
    </citation>
    <scope>IDENTIFICATION</scope>
</reference>
<proteinExistence type="predicted"/>
<sequence length="362" mass="38380">MGNRRRKRGREHRDSYGFIKISELLTQLAVRTTPPNGALPRNVSLLPSFTLPSVRETTATTRSKAQLPECITRLSDTQCRKWYHQRQATPFSASNPTPALNPRPAPNTPGHTTAPASANSSQPGRERPSLVSSDLFFLPYLVARETAKGCDSLSLVRDLFQRGEVCPDILGVKEWSSQRPAAWTKDTAVAQQRMSIEPAAIRTRSPVRPVPAPRTRPPVRLPSPELPATVSSPELPATVNGPEPSAGVNGPELPGKASSPAPGQEPPSAPVPSPGTVPSSAPRPEPSPAPMSKHGVQSSSMAGVFFCAGAQSRYGVQAGAFIGTDVQARSGVQSRSMAGAFLDTEVQSRHSVQPGSMAGSVG</sequence>
<keyword evidence="3" id="KW-0649">Protein kinase inhibitor</keyword>
<feature type="region of interest" description="Disordered" evidence="1">
    <location>
        <begin position="196"/>
        <end position="298"/>
    </location>
</feature>
<name>A0ABM3CXX6_SALSA</name>
<dbReference type="PRINTS" id="PR01217">
    <property type="entry name" value="PRICHEXTENSN"/>
</dbReference>
<feature type="compositionally biased region" description="Pro residues" evidence="1">
    <location>
        <begin position="208"/>
        <end position="225"/>
    </location>
</feature>
<feature type="region of interest" description="Disordered" evidence="1">
    <location>
        <begin position="88"/>
        <end position="128"/>
    </location>
</feature>
<keyword evidence="2" id="KW-1185">Reference proteome</keyword>
<evidence type="ECO:0000313" key="3">
    <source>
        <dbReference type="RefSeq" id="XP_045551407.1"/>
    </source>
</evidence>